<evidence type="ECO:0000256" key="1">
    <source>
        <dbReference type="ARBA" id="ARBA00004978"/>
    </source>
</evidence>
<dbReference type="EC" id="2.3.1.178" evidence="3 8"/>
<dbReference type="PROSITE" id="PS51186">
    <property type="entry name" value="GNAT"/>
    <property type="match status" value="1"/>
</dbReference>
<comment type="pathway">
    <text evidence="1 8">Amine and polyamine biosynthesis; ectoine biosynthesis; L-ectoine from L-aspartate 4-semialdehyde: step 2/3.</text>
</comment>
<keyword evidence="6 8" id="KW-0012">Acyltransferase</keyword>
<dbReference type="InterPro" id="IPR012772">
    <property type="entry name" value="Ectoine_EctA"/>
</dbReference>
<dbReference type="SUPFAM" id="SSF55729">
    <property type="entry name" value="Acyl-CoA N-acyltransferases (Nat)"/>
    <property type="match status" value="1"/>
</dbReference>
<dbReference type="NCBIfam" id="TIGR02406">
    <property type="entry name" value="ectoine_EctA"/>
    <property type="match status" value="1"/>
</dbReference>
<dbReference type="EMBL" id="VRZA01000002">
    <property type="protein sequence ID" value="TXS95481.1"/>
    <property type="molecule type" value="Genomic_DNA"/>
</dbReference>
<evidence type="ECO:0000313" key="10">
    <source>
        <dbReference type="EMBL" id="TXS95481.1"/>
    </source>
</evidence>
<dbReference type="RefSeq" id="WP_148067392.1">
    <property type="nucleotide sequence ID" value="NZ_VRZA01000002.1"/>
</dbReference>
<dbReference type="InterPro" id="IPR016181">
    <property type="entry name" value="Acyl_CoA_acyltransferase"/>
</dbReference>
<comment type="catalytic activity">
    <reaction evidence="7 8">
        <text>L-2,4-diaminobutanoate + acetyl-CoA = (2S)-4-acetamido-2-aminobutanoate + CoA + H(+)</text>
        <dbReference type="Rhea" id="RHEA:16901"/>
        <dbReference type="ChEBI" id="CHEBI:15378"/>
        <dbReference type="ChEBI" id="CHEBI:57287"/>
        <dbReference type="ChEBI" id="CHEBI:57288"/>
        <dbReference type="ChEBI" id="CHEBI:58761"/>
        <dbReference type="ChEBI" id="CHEBI:58929"/>
        <dbReference type="EC" id="2.3.1.178"/>
    </reaction>
</comment>
<evidence type="ECO:0000256" key="3">
    <source>
        <dbReference type="ARBA" id="ARBA00012355"/>
    </source>
</evidence>
<dbReference type="UniPathway" id="UPA00067">
    <property type="reaction ID" value="UER00122"/>
</dbReference>
<evidence type="ECO:0000256" key="5">
    <source>
        <dbReference type="ARBA" id="ARBA00022679"/>
    </source>
</evidence>
<evidence type="ECO:0000256" key="2">
    <source>
        <dbReference type="ARBA" id="ARBA00010712"/>
    </source>
</evidence>
<dbReference type="Proteomes" id="UP000321039">
    <property type="component" value="Unassembled WGS sequence"/>
</dbReference>
<evidence type="ECO:0000256" key="4">
    <source>
        <dbReference type="ARBA" id="ARBA00017935"/>
    </source>
</evidence>
<keyword evidence="5 8" id="KW-0808">Transferase</keyword>
<name>A0A5C9A8D3_9GAMM</name>
<dbReference type="AlphaFoldDB" id="A0A5C9A8D3"/>
<protein>
    <recommendedName>
        <fullName evidence="4 8">L-2,4-diaminobutyric acid acetyltransferase</fullName>
        <shortName evidence="8">DABA acetyltransferase</shortName>
        <ecNumber evidence="3 8">2.3.1.178</ecNumber>
    </recommendedName>
</protein>
<reference evidence="10 11" key="1">
    <citation type="submission" date="2019-08" db="EMBL/GenBank/DDBJ databases">
        <title>Parahaliea maris sp. nov., isolated from the surface seawater.</title>
        <authorList>
            <person name="Liu Y."/>
        </authorList>
    </citation>
    <scope>NUCLEOTIDE SEQUENCE [LARGE SCALE GENOMIC DNA]</scope>
    <source>
        <strain evidence="10 11">HSLHS9</strain>
    </source>
</reference>
<dbReference type="Pfam" id="PF00583">
    <property type="entry name" value="Acetyltransf_1"/>
    <property type="match status" value="1"/>
</dbReference>
<comment type="function">
    <text evidence="8">Catalyzes the acetylation of L-2,4-diaminobutyrate (DABA) to gamma-N-acetyl-alpha,gamma-diaminobutyric acid (ADABA) with acetyl coenzyme A.</text>
</comment>
<dbReference type="Gene3D" id="3.40.630.30">
    <property type="match status" value="1"/>
</dbReference>
<sequence>MSVEITLRVPTAEDGSGVHHLIGRCPPLDTNSMYCNLLQCAHFAETSVAAVMGNELVGFISGYIIPGREDTLFIWQVAVGEKARGQGLAGKMLAHIVDRERCASVRFMETTITEDNEASWALFTGFAQRREAEMSRSVMFDRERHFGGDHASELLVRIGPFGGLAAVRAAG</sequence>
<comment type="caution">
    <text evidence="10">The sequence shown here is derived from an EMBL/GenBank/DDBJ whole genome shotgun (WGS) entry which is preliminary data.</text>
</comment>
<gene>
    <name evidence="8 10" type="primary">ectA</name>
    <name evidence="10" type="ORF">FV139_06230</name>
</gene>
<evidence type="ECO:0000313" key="11">
    <source>
        <dbReference type="Proteomes" id="UP000321039"/>
    </source>
</evidence>
<accession>A0A5C9A8D3</accession>
<organism evidence="10 11">
    <name type="scientific">Parahaliea maris</name>
    <dbReference type="NCBI Taxonomy" id="2716870"/>
    <lineage>
        <taxon>Bacteria</taxon>
        <taxon>Pseudomonadati</taxon>
        <taxon>Pseudomonadota</taxon>
        <taxon>Gammaproteobacteria</taxon>
        <taxon>Cellvibrionales</taxon>
        <taxon>Halieaceae</taxon>
        <taxon>Parahaliea</taxon>
    </lineage>
</organism>
<dbReference type="GO" id="GO:0033816">
    <property type="term" value="F:diaminobutyrate acetyltransferase activity"/>
    <property type="evidence" value="ECO:0007669"/>
    <property type="project" value="UniProtKB-EC"/>
</dbReference>
<evidence type="ECO:0000256" key="6">
    <source>
        <dbReference type="ARBA" id="ARBA00023315"/>
    </source>
</evidence>
<proteinExistence type="inferred from homology"/>
<dbReference type="InterPro" id="IPR000182">
    <property type="entry name" value="GNAT_dom"/>
</dbReference>
<dbReference type="GO" id="GO:0019491">
    <property type="term" value="P:ectoine biosynthetic process"/>
    <property type="evidence" value="ECO:0007669"/>
    <property type="project" value="UniProtKB-UniPathway"/>
</dbReference>
<evidence type="ECO:0000256" key="7">
    <source>
        <dbReference type="ARBA" id="ARBA00048924"/>
    </source>
</evidence>
<feature type="domain" description="N-acetyltransferase" evidence="9">
    <location>
        <begin position="5"/>
        <end position="145"/>
    </location>
</feature>
<comment type="similarity">
    <text evidence="2 8">Belongs to the acetyltransferase family. EctA subfamily.</text>
</comment>
<evidence type="ECO:0000256" key="8">
    <source>
        <dbReference type="RuleBase" id="RU365045"/>
    </source>
</evidence>
<evidence type="ECO:0000259" key="9">
    <source>
        <dbReference type="PROSITE" id="PS51186"/>
    </source>
</evidence>
<dbReference type="CDD" id="cd04301">
    <property type="entry name" value="NAT_SF"/>
    <property type="match status" value="1"/>
</dbReference>
<keyword evidence="11" id="KW-1185">Reference proteome</keyword>